<feature type="non-terminal residue" evidence="2">
    <location>
        <position position="75"/>
    </location>
</feature>
<dbReference type="EMBL" id="JACEIK010010012">
    <property type="protein sequence ID" value="MCE3214872.1"/>
    <property type="molecule type" value="Genomic_DNA"/>
</dbReference>
<sequence length="75" mass="8982">EFENFDENCLENNVDNTNDKKDEDYQLKLSSPYHGDDTVNYGSKLWARDENTRNYRIMQGIPRSIKFRSINNLYQ</sequence>
<comment type="caution">
    <text evidence="2">The sequence shown here is derived from an EMBL/GenBank/DDBJ whole genome shotgun (WGS) entry which is preliminary data.</text>
</comment>
<evidence type="ECO:0000313" key="2">
    <source>
        <dbReference type="EMBL" id="MCE3214872.1"/>
    </source>
</evidence>
<gene>
    <name evidence="2" type="ORF">HAX54_000191</name>
</gene>
<protein>
    <submittedName>
        <fullName evidence="2">Uncharacterized protein</fullName>
    </submittedName>
</protein>
<evidence type="ECO:0000313" key="3">
    <source>
        <dbReference type="Proteomes" id="UP000823775"/>
    </source>
</evidence>
<evidence type="ECO:0000256" key="1">
    <source>
        <dbReference type="SAM" id="MobiDB-lite"/>
    </source>
</evidence>
<feature type="non-terminal residue" evidence="2">
    <location>
        <position position="1"/>
    </location>
</feature>
<reference evidence="2 3" key="1">
    <citation type="journal article" date="2021" name="BMC Genomics">
        <title>Datura genome reveals duplications of psychoactive alkaloid biosynthetic genes and high mutation rate following tissue culture.</title>
        <authorList>
            <person name="Rajewski A."/>
            <person name="Carter-House D."/>
            <person name="Stajich J."/>
            <person name="Litt A."/>
        </authorList>
    </citation>
    <scope>NUCLEOTIDE SEQUENCE [LARGE SCALE GENOMIC DNA]</scope>
    <source>
        <strain evidence="2">AR-01</strain>
    </source>
</reference>
<feature type="region of interest" description="Disordered" evidence="1">
    <location>
        <begin position="1"/>
        <end position="22"/>
    </location>
</feature>
<proteinExistence type="predicted"/>
<organism evidence="2 3">
    <name type="scientific">Datura stramonium</name>
    <name type="common">Jimsonweed</name>
    <name type="synonym">Common thornapple</name>
    <dbReference type="NCBI Taxonomy" id="4076"/>
    <lineage>
        <taxon>Eukaryota</taxon>
        <taxon>Viridiplantae</taxon>
        <taxon>Streptophyta</taxon>
        <taxon>Embryophyta</taxon>
        <taxon>Tracheophyta</taxon>
        <taxon>Spermatophyta</taxon>
        <taxon>Magnoliopsida</taxon>
        <taxon>eudicotyledons</taxon>
        <taxon>Gunneridae</taxon>
        <taxon>Pentapetalae</taxon>
        <taxon>asterids</taxon>
        <taxon>lamiids</taxon>
        <taxon>Solanales</taxon>
        <taxon>Solanaceae</taxon>
        <taxon>Solanoideae</taxon>
        <taxon>Datureae</taxon>
        <taxon>Datura</taxon>
    </lineage>
</organism>
<dbReference type="Proteomes" id="UP000823775">
    <property type="component" value="Unassembled WGS sequence"/>
</dbReference>
<name>A0ABS8WPQ6_DATST</name>
<keyword evidence="3" id="KW-1185">Reference proteome</keyword>
<accession>A0ABS8WPQ6</accession>